<proteinExistence type="predicted"/>
<organism evidence="1 2">
    <name type="scientific">Microbacterium mangrovi</name>
    <dbReference type="NCBI Taxonomy" id="1348253"/>
    <lineage>
        <taxon>Bacteria</taxon>
        <taxon>Bacillati</taxon>
        <taxon>Actinomycetota</taxon>
        <taxon>Actinomycetes</taxon>
        <taxon>Micrococcales</taxon>
        <taxon>Microbacteriaceae</taxon>
        <taxon>Microbacterium</taxon>
    </lineage>
</organism>
<comment type="caution">
    <text evidence="1">The sequence shown here is derived from an EMBL/GenBank/DDBJ whole genome shotgun (WGS) entry which is preliminary data.</text>
</comment>
<dbReference type="AlphaFoldDB" id="A0A0B2ADA8"/>
<dbReference type="EMBL" id="JTDK01000002">
    <property type="protein sequence ID" value="KHK99626.1"/>
    <property type="molecule type" value="Genomic_DNA"/>
</dbReference>
<name>A0A0B2ADA8_9MICO</name>
<accession>A0A0B2ADA8</accession>
<protein>
    <submittedName>
        <fullName evidence="1">Uncharacterized protein</fullName>
    </submittedName>
</protein>
<reference evidence="1 2" key="1">
    <citation type="submission" date="2014-11" db="EMBL/GenBank/DDBJ databases">
        <title>Genome sequence of Microbacterium mangrovi MUSC 115(T).</title>
        <authorList>
            <person name="Lee L.-H."/>
        </authorList>
    </citation>
    <scope>NUCLEOTIDE SEQUENCE [LARGE SCALE GENOMIC DNA]</scope>
    <source>
        <strain evidence="1 2">MUSC 115</strain>
    </source>
</reference>
<keyword evidence="2" id="KW-1185">Reference proteome</keyword>
<gene>
    <name evidence="1" type="ORF">LK09_02740</name>
</gene>
<evidence type="ECO:0000313" key="1">
    <source>
        <dbReference type="EMBL" id="KHK99626.1"/>
    </source>
</evidence>
<evidence type="ECO:0000313" key="2">
    <source>
        <dbReference type="Proteomes" id="UP000031030"/>
    </source>
</evidence>
<dbReference type="Proteomes" id="UP000031030">
    <property type="component" value="Unassembled WGS sequence"/>
</dbReference>
<sequence>MLAAGLAVGLAGCGSAAPTPSPTPTPPFASADAAYRAAEATYRGYVDAGNQVDLDDPKTFEPVYAWLLGDALDTDEEELTAMSAKRWKLSGKYRIDLLQPLPSDTSDPLWGDVFLVGCFNVSDIELSDSEGMSVVSPSRRDHLPVKISFSRDASTPTGMKIIKIEDRKGEPACAPS</sequence>